<evidence type="ECO:0000313" key="3">
    <source>
        <dbReference type="Proteomes" id="UP000031189"/>
    </source>
</evidence>
<keyword evidence="3" id="KW-1185">Reference proteome</keyword>
<dbReference type="AlphaFoldDB" id="A0A0B3VFS4"/>
<keyword evidence="1" id="KW-0472">Membrane</keyword>
<keyword evidence="1" id="KW-1133">Transmembrane helix</keyword>
<comment type="caution">
    <text evidence="2">The sequence shown here is derived from an EMBL/GenBank/DDBJ whole genome shotgun (WGS) entry which is preliminary data.</text>
</comment>
<accession>A0A0B3VFS4</accession>
<gene>
    <name evidence="2" type="ORF">QX51_18115</name>
</gene>
<protein>
    <submittedName>
        <fullName evidence="2">Uncharacterized protein</fullName>
    </submittedName>
</protein>
<feature type="transmembrane region" description="Helical" evidence="1">
    <location>
        <begin position="20"/>
        <end position="42"/>
    </location>
</feature>
<evidence type="ECO:0000256" key="1">
    <source>
        <dbReference type="SAM" id="Phobius"/>
    </source>
</evidence>
<reference evidence="2 3" key="1">
    <citation type="submission" date="2014-12" db="EMBL/GenBank/DDBJ databases">
        <title>Draft genome sequence of Terrisporobacter sp. 08-306576, isolated from the blood culture of a bacteremia patient.</title>
        <authorList>
            <person name="Lund L.C."/>
            <person name="Sydenham T.V."/>
            <person name="Hogh S.V."/>
            <person name="Skov M.N."/>
            <person name="Kemp M."/>
            <person name="Justesen U.S."/>
        </authorList>
    </citation>
    <scope>NUCLEOTIDE SEQUENCE [LARGE SCALE GENOMIC DNA]</scope>
    <source>
        <strain evidence="2 3">08-306576</strain>
    </source>
</reference>
<dbReference type="Proteomes" id="UP000031189">
    <property type="component" value="Unassembled WGS sequence"/>
</dbReference>
<dbReference type="EMBL" id="JWHR01000156">
    <property type="protein sequence ID" value="KHS55651.1"/>
    <property type="molecule type" value="Genomic_DNA"/>
</dbReference>
<proteinExistence type="predicted"/>
<dbReference type="STRING" id="1577792.QX51_18115"/>
<name>A0A0B3VFS4_9FIRM</name>
<keyword evidence="1" id="KW-0812">Transmembrane</keyword>
<organism evidence="2 3">
    <name type="scientific">Terrisporobacter othiniensis</name>
    <dbReference type="NCBI Taxonomy" id="1577792"/>
    <lineage>
        <taxon>Bacteria</taxon>
        <taxon>Bacillati</taxon>
        <taxon>Bacillota</taxon>
        <taxon>Clostridia</taxon>
        <taxon>Peptostreptococcales</taxon>
        <taxon>Peptostreptococcaceae</taxon>
        <taxon>Terrisporobacter</taxon>
    </lineage>
</organism>
<evidence type="ECO:0000313" key="2">
    <source>
        <dbReference type="EMBL" id="KHS55651.1"/>
    </source>
</evidence>
<sequence>MKMESTSKQLLYNVKKIVGVYQLIGILLLFYLQGNYITIFNVKNLYNEVLSMGVRGSKKVNFGLRSLPKIS</sequence>